<keyword evidence="1 6" id="KW-0645">Protease</keyword>
<dbReference type="AlphaFoldDB" id="A0A1T2LB94"/>
<dbReference type="RefSeq" id="WP_078482070.1">
    <property type="nucleotide sequence ID" value="NZ_MPRL01000001.1"/>
</dbReference>
<dbReference type="Pfam" id="PF01435">
    <property type="entry name" value="Peptidase_M48"/>
    <property type="match status" value="1"/>
</dbReference>
<name>A0A1T2LB94_9GAMM</name>
<feature type="domain" description="Peptidase M48" evidence="7">
    <location>
        <begin position="89"/>
        <end position="267"/>
    </location>
</feature>
<comment type="cofactor">
    <cofactor evidence="6">
        <name>Zn(2+)</name>
        <dbReference type="ChEBI" id="CHEBI:29105"/>
    </cofactor>
    <text evidence="6">Binds 1 zinc ion per subunit.</text>
</comment>
<reference evidence="8 9" key="1">
    <citation type="submission" date="2016-11" db="EMBL/GenBank/DDBJ databases">
        <title>Mixed transmission modes and dynamic genome evolution in an obligate animal-bacterial symbiosis.</title>
        <authorList>
            <person name="Russell S.L."/>
            <person name="Corbett-Detig R.B."/>
            <person name="Cavanaugh C.M."/>
        </authorList>
    </citation>
    <scope>NUCLEOTIDE SEQUENCE [LARGE SCALE GENOMIC DNA]</scope>
    <source>
        <strain evidence="8">Sveles-Q1</strain>
    </source>
</reference>
<evidence type="ECO:0000256" key="3">
    <source>
        <dbReference type="ARBA" id="ARBA00022801"/>
    </source>
</evidence>
<dbReference type="GO" id="GO:0046872">
    <property type="term" value="F:metal ion binding"/>
    <property type="evidence" value="ECO:0007669"/>
    <property type="project" value="UniProtKB-KW"/>
</dbReference>
<evidence type="ECO:0000313" key="8">
    <source>
        <dbReference type="EMBL" id="OOZ42314.1"/>
    </source>
</evidence>
<dbReference type="GO" id="GO:0016020">
    <property type="term" value="C:membrane"/>
    <property type="evidence" value="ECO:0007669"/>
    <property type="project" value="TreeGrafter"/>
</dbReference>
<evidence type="ECO:0000256" key="2">
    <source>
        <dbReference type="ARBA" id="ARBA00022723"/>
    </source>
</evidence>
<keyword evidence="9" id="KW-1185">Reference proteome</keyword>
<evidence type="ECO:0000259" key="7">
    <source>
        <dbReference type="Pfam" id="PF01435"/>
    </source>
</evidence>
<dbReference type="GO" id="GO:0051603">
    <property type="term" value="P:proteolysis involved in protein catabolic process"/>
    <property type="evidence" value="ECO:0007669"/>
    <property type="project" value="TreeGrafter"/>
</dbReference>
<evidence type="ECO:0000313" key="9">
    <source>
        <dbReference type="Proteomes" id="UP000191110"/>
    </source>
</evidence>
<protein>
    <recommendedName>
        <fullName evidence="7">Peptidase M48 domain-containing protein</fullName>
    </recommendedName>
</protein>
<keyword evidence="5 6" id="KW-0482">Metalloprotease</keyword>
<proteinExistence type="inferred from homology"/>
<dbReference type="InterPro" id="IPR051156">
    <property type="entry name" value="Mito/Outer_Membr_Metalloprot"/>
</dbReference>
<dbReference type="GO" id="GO:0004222">
    <property type="term" value="F:metalloendopeptidase activity"/>
    <property type="evidence" value="ECO:0007669"/>
    <property type="project" value="InterPro"/>
</dbReference>
<evidence type="ECO:0000256" key="1">
    <source>
        <dbReference type="ARBA" id="ARBA00022670"/>
    </source>
</evidence>
<keyword evidence="3 6" id="KW-0378">Hydrolase</keyword>
<dbReference type="EMBL" id="MPRL01000001">
    <property type="protein sequence ID" value="OOZ42314.1"/>
    <property type="molecule type" value="Genomic_DNA"/>
</dbReference>
<dbReference type="PANTHER" id="PTHR22726:SF1">
    <property type="entry name" value="METALLOENDOPEPTIDASE OMA1, MITOCHONDRIAL"/>
    <property type="match status" value="1"/>
</dbReference>
<comment type="similarity">
    <text evidence="6">Belongs to the peptidase M48 family.</text>
</comment>
<gene>
    <name evidence="8" type="ORF">BOW53_00265</name>
</gene>
<dbReference type="Gene3D" id="3.30.2010.10">
    <property type="entry name" value="Metalloproteases ('zincins'), catalytic domain"/>
    <property type="match status" value="1"/>
</dbReference>
<evidence type="ECO:0000256" key="4">
    <source>
        <dbReference type="ARBA" id="ARBA00022833"/>
    </source>
</evidence>
<dbReference type="InterPro" id="IPR001915">
    <property type="entry name" value="Peptidase_M48"/>
</dbReference>
<sequence>MMIKPWFSILGVVAGVVLLTIPAQAGFSIGGFSIGGSGGDVEGIDIGRIVSSGSKVFKGVSDEDELEIGHEAAAVLLGVAPLVKDRRIQKYVNRVGHWVALQTERPDIAWRFGVLDTDAANAFAAPGGYVFITRGLLMRMQSEAELAGVLAHECAHVLVKHHLKAVETNAQLDLAGALAGAAVDREDRFLLNRLSSGFQEIYARGLDKDDEYQADRMGVVIAARAGYDPYGLHAMLQTLAATDPDDSALAFMFKTHPHPGDRLEELEGGYDHLDPHADQPSVERRFQQQVVTLH</sequence>
<keyword evidence="2" id="KW-0479">Metal-binding</keyword>
<dbReference type="Proteomes" id="UP000191110">
    <property type="component" value="Unassembled WGS sequence"/>
</dbReference>
<evidence type="ECO:0000256" key="6">
    <source>
        <dbReference type="RuleBase" id="RU003983"/>
    </source>
</evidence>
<accession>A0A1T2LB94</accession>
<keyword evidence="4 6" id="KW-0862">Zinc</keyword>
<dbReference type="PANTHER" id="PTHR22726">
    <property type="entry name" value="METALLOENDOPEPTIDASE OMA1"/>
    <property type="match status" value="1"/>
</dbReference>
<comment type="caution">
    <text evidence="8">The sequence shown here is derived from an EMBL/GenBank/DDBJ whole genome shotgun (WGS) entry which is preliminary data.</text>
</comment>
<evidence type="ECO:0000256" key="5">
    <source>
        <dbReference type="ARBA" id="ARBA00023049"/>
    </source>
</evidence>
<organism evidence="8 9">
    <name type="scientific">Solemya pervernicosa gill symbiont</name>
    <dbReference type="NCBI Taxonomy" id="642797"/>
    <lineage>
        <taxon>Bacteria</taxon>
        <taxon>Pseudomonadati</taxon>
        <taxon>Pseudomonadota</taxon>
        <taxon>Gammaproteobacteria</taxon>
        <taxon>sulfur-oxidizing symbionts</taxon>
    </lineage>
</organism>